<keyword evidence="3" id="KW-0521">NADP</keyword>
<sequence length="212" mass="22608">MNARRANCCFQRVVSVDLKENESASENIVLQHNSSWLDQEKTVLESMAKIVGSEKLDAILCVAGGWSGGNAASKEMIRNSEVVWKQSVWSSSICARLAAIHLRPGGLLQFTGAAPAINGTGSMIGYGMAKAAVHQLTKSLASDGSGLPKDCTSVAILPTCLDTPANRKSMWTSLESIAEILYNWIVSPSSRPPSGSLVKVVTADETTRTEIV</sequence>
<evidence type="ECO:0000256" key="7">
    <source>
        <dbReference type="ARBA" id="ARBA00039153"/>
    </source>
</evidence>
<dbReference type="STRING" id="51028.A0A3P6IVT2"/>
<comment type="function">
    <text evidence="6">Catalyzes the conversion of quinonoid dihydrobiopterin into tetrahydrobiopterin.</text>
</comment>
<dbReference type="GO" id="GO:0070402">
    <property type="term" value="F:NADPH binding"/>
    <property type="evidence" value="ECO:0007669"/>
    <property type="project" value="TreeGrafter"/>
</dbReference>
<dbReference type="Gene3D" id="3.40.50.720">
    <property type="entry name" value="NAD(P)-binding Rossmann-like Domain"/>
    <property type="match status" value="1"/>
</dbReference>
<evidence type="ECO:0000256" key="2">
    <source>
        <dbReference type="ARBA" id="ARBA00011738"/>
    </source>
</evidence>
<evidence type="ECO:0000313" key="14">
    <source>
        <dbReference type="Proteomes" id="UP000274131"/>
    </source>
</evidence>
<evidence type="ECO:0000256" key="4">
    <source>
        <dbReference type="ARBA" id="ARBA00023002"/>
    </source>
</evidence>
<evidence type="ECO:0000256" key="8">
    <source>
        <dbReference type="ARBA" id="ARBA00039520"/>
    </source>
</evidence>
<evidence type="ECO:0000256" key="9">
    <source>
        <dbReference type="ARBA" id="ARBA00041348"/>
    </source>
</evidence>
<dbReference type="AlphaFoldDB" id="A0A3P6IVT2"/>
<keyword evidence="4" id="KW-0560">Oxidoreductase</keyword>
<evidence type="ECO:0000256" key="10">
    <source>
        <dbReference type="ARBA" id="ARBA00042518"/>
    </source>
</evidence>
<evidence type="ECO:0000256" key="12">
    <source>
        <dbReference type="ARBA" id="ARBA00047536"/>
    </source>
</evidence>
<dbReference type="PANTHER" id="PTHR15104:SF0">
    <property type="entry name" value="DIHYDROPTERIDINE REDUCTASE"/>
    <property type="match status" value="1"/>
</dbReference>
<dbReference type="SUPFAM" id="SSF51735">
    <property type="entry name" value="NAD(P)-binding Rossmann-fold domains"/>
    <property type="match status" value="1"/>
</dbReference>
<dbReference type="EMBL" id="UXUI01008397">
    <property type="protein sequence ID" value="VDD91401.1"/>
    <property type="molecule type" value="Genomic_DNA"/>
</dbReference>
<gene>
    <name evidence="13" type="ORF">EVEC_LOCUS6152</name>
</gene>
<keyword evidence="5" id="KW-0783">Tetrahydrobiopterin biosynthesis</keyword>
<keyword evidence="14" id="KW-1185">Reference proteome</keyword>
<dbReference type="PANTHER" id="PTHR15104">
    <property type="entry name" value="DIHYDROPTERIDINE REDUCTASE"/>
    <property type="match status" value="1"/>
</dbReference>
<evidence type="ECO:0000313" key="13">
    <source>
        <dbReference type="EMBL" id="VDD91401.1"/>
    </source>
</evidence>
<proteinExistence type="inferred from homology"/>
<dbReference type="Pfam" id="PF13561">
    <property type="entry name" value="adh_short_C2"/>
    <property type="match status" value="1"/>
</dbReference>
<accession>A0A3P6IVT2</accession>
<dbReference type="EC" id="1.5.1.34" evidence="7"/>
<dbReference type="GO" id="GO:0070404">
    <property type="term" value="F:NADH binding"/>
    <property type="evidence" value="ECO:0007669"/>
    <property type="project" value="TreeGrafter"/>
</dbReference>
<dbReference type="PROSITE" id="PS00061">
    <property type="entry name" value="ADH_SHORT"/>
    <property type="match status" value="1"/>
</dbReference>
<dbReference type="OrthoDB" id="1204at2759"/>
<reference evidence="13 14" key="1">
    <citation type="submission" date="2018-10" db="EMBL/GenBank/DDBJ databases">
        <authorList>
            <consortium name="Pathogen Informatics"/>
        </authorList>
    </citation>
    <scope>NUCLEOTIDE SEQUENCE [LARGE SCALE GENOMIC DNA]</scope>
</reference>
<dbReference type="GO" id="GO:0006729">
    <property type="term" value="P:tetrahydrobiopterin biosynthetic process"/>
    <property type="evidence" value="ECO:0007669"/>
    <property type="project" value="UniProtKB-KW"/>
</dbReference>
<dbReference type="GO" id="GO:0006559">
    <property type="term" value="P:L-phenylalanine catabolic process"/>
    <property type="evidence" value="ECO:0007669"/>
    <property type="project" value="TreeGrafter"/>
</dbReference>
<dbReference type="GO" id="GO:0004155">
    <property type="term" value="F:6,7-dihydropteridine reductase activity"/>
    <property type="evidence" value="ECO:0007669"/>
    <property type="project" value="UniProtKB-EC"/>
</dbReference>
<evidence type="ECO:0000256" key="1">
    <source>
        <dbReference type="ARBA" id="ARBA00006484"/>
    </source>
</evidence>
<protein>
    <recommendedName>
        <fullName evidence="8">Dihydropteridine reductase</fullName>
        <ecNumber evidence="7">1.5.1.34</ecNumber>
    </recommendedName>
    <alternativeName>
        <fullName evidence="10">HDHPR</fullName>
    </alternativeName>
    <alternativeName>
        <fullName evidence="9">Quinoid dihydropteridine reductase</fullName>
    </alternativeName>
</protein>
<evidence type="ECO:0000256" key="5">
    <source>
        <dbReference type="ARBA" id="ARBA00023007"/>
    </source>
</evidence>
<evidence type="ECO:0000256" key="11">
    <source>
        <dbReference type="ARBA" id="ARBA00047429"/>
    </source>
</evidence>
<evidence type="ECO:0000256" key="3">
    <source>
        <dbReference type="ARBA" id="ARBA00022857"/>
    </source>
</evidence>
<name>A0A3P6IVT2_ENTVE</name>
<comment type="catalytic activity">
    <reaction evidence="11">
        <text>5,6,7,8-tetrahydropteridine + NADP(+) = 6,7-dihydropteridine + NADPH + H(+)</text>
        <dbReference type="Rhea" id="RHEA:17865"/>
        <dbReference type="ChEBI" id="CHEBI:15378"/>
        <dbReference type="ChEBI" id="CHEBI:28889"/>
        <dbReference type="ChEBI" id="CHEBI:30156"/>
        <dbReference type="ChEBI" id="CHEBI:57783"/>
        <dbReference type="ChEBI" id="CHEBI:58349"/>
        <dbReference type="EC" id="1.5.1.34"/>
    </reaction>
    <physiologicalReaction direction="right-to-left" evidence="11">
        <dbReference type="Rhea" id="RHEA:17867"/>
    </physiologicalReaction>
</comment>
<dbReference type="FunFam" id="3.40.50.720:FF:000157">
    <property type="entry name" value="Quinoid dihydropteridine reductase"/>
    <property type="match status" value="1"/>
</dbReference>
<organism evidence="13 14">
    <name type="scientific">Enterobius vermicularis</name>
    <name type="common">Human pinworm</name>
    <dbReference type="NCBI Taxonomy" id="51028"/>
    <lineage>
        <taxon>Eukaryota</taxon>
        <taxon>Metazoa</taxon>
        <taxon>Ecdysozoa</taxon>
        <taxon>Nematoda</taxon>
        <taxon>Chromadorea</taxon>
        <taxon>Rhabditida</taxon>
        <taxon>Spirurina</taxon>
        <taxon>Oxyuridomorpha</taxon>
        <taxon>Oxyuroidea</taxon>
        <taxon>Oxyuridae</taxon>
        <taxon>Enterobius</taxon>
    </lineage>
</organism>
<dbReference type="GO" id="GO:0005737">
    <property type="term" value="C:cytoplasm"/>
    <property type="evidence" value="ECO:0007669"/>
    <property type="project" value="TreeGrafter"/>
</dbReference>
<dbReference type="InterPro" id="IPR020904">
    <property type="entry name" value="Sc_DH/Rdtase_CS"/>
</dbReference>
<evidence type="ECO:0000256" key="6">
    <source>
        <dbReference type="ARBA" id="ARBA00037099"/>
    </source>
</evidence>
<comment type="similarity">
    <text evidence="1">Belongs to the short-chain dehydrogenases/reductases (SDR) family.</text>
</comment>
<comment type="subunit">
    <text evidence="2">Homodimer.</text>
</comment>
<dbReference type="InterPro" id="IPR036291">
    <property type="entry name" value="NAD(P)-bd_dom_sf"/>
</dbReference>
<dbReference type="InterPro" id="IPR002347">
    <property type="entry name" value="SDR_fam"/>
</dbReference>
<dbReference type="Proteomes" id="UP000274131">
    <property type="component" value="Unassembled WGS sequence"/>
</dbReference>
<comment type="catalytic activity">
    <reaction evidence="12">
        <text>5,6,7,8-tetrahydropteridine + NAD(+) = 6,7-dihydropteridine + NADH + H(+)</text>
        <dbReference type="Rhea" id="RHEA:17869"/>
        <dbReference type="ChEBI" id="CHEBI:15378"/>
        <dbReference type="ChEBI" id="CHEBI:28889"/>
        <dbReference type="ChEBI" id="CHEBI:30156"/>
        <dbReference type="ChEBI" id="CHEBI:57540"/>
        <dbReference type="ChEBI" id="CHEBI:57945"/>
        <dbReference type="EC" id="1.5.1.34"/>
    </reaction>
    <physiologicalReaction direction="right-to-left" evidence="12">
        <dbReference type="Rhea" id="RHEA:17871"/>
    </physiologicalReaction>
</comment>